<accession>A0AAN6YCD7</accession>
<dbReference type="Pfam" id="PF11935">
    <property type="entry name" value="SYMPK_PTA1_N"/>
    <property type="match status" value="1"/>
</dbReference>
<organism evidence="5 6">
    <name type="scientific">Rhypophila decipiens</name>
    <dbReference type="NCBI Taxonomy" id="261697"/>
    <lineage>
        <taxon>Eukaryota</taxon>
        <taxon>Fungi</taxon>
        <taxon>Dikarya</taxon>
        <taxon>Ascomycota</taxon>
        <taxon>Pezizomycotina</taxon>
        <taxon>Sordariomycetes</taxon>
        <taxon>Sordariomycetidae</taxon>
        <taxon>Sordariales</taxon>
        <taxon>Naviculisporaceae</taxon>
        <taxon>Rhypophila</taxon>
    </lineage>
</organism>
<reference evidence="5" key="1">
    <citation type="journal article" date="2023" name="Mol. Phylogenet. Evol.">
        <title>Genome-scale phylogeny and comparative genomics of the fungal order Sordariales.</title>
        <authorList>
            <person name="Hensen N."/>
            <person name="Bonometti L."/>
            <person name="Westerberg I."/>
            <person name="Brannstrom I.O."/>
            <person name="Guillou S."/>
            <person name="Cros-Aarteil S."/>
            <person name="Calhoun S."/>
            <person name="Haridas S."/>
            <person name="Kuo A."/>
            <person name="Mondo S."/>
            <person name="Pangilinan J."/>
            <person name="Riley R."/>
            <person name="LaButti K."/>
            <person name="Andreopoulos B."/>
            <person name="Lipzen A."/>
            <person name="Chen C."/>
            <person name="Yan M."/>
            <person name="Daum C."/>
            <person name="Ng V."/>
            <person name="Clum A."/>
            <person name="Steindorff A."/>
            <person name="Ohm R.A."/>
            <person name="Martin F."/>
            <person name="Silar P."/>
            <person name="Natvig D.O."/>
            <person name="Lalanne C."/>
            <person name="Gautier V."/>
            <person name="Ament-Velasquez S.L."/>
            <person name="Kruys A."/>
            <person name="Hutchinson M.I."/>
            <person name="Powell A.J."/>
            <person name="Barry K."/>
            <person name="Miller A.N."/>
            <person name="Grigoriev I.V."/>
            <person name="Debuchy R."/>
            <person name="Gladieux P."/>
            <person name="Hiltunen Thoren M."/>
            <person name="Johannesson H."/>
        </authorList>
    </citation>
    <scope>NUCLEOTIDE SEQUENCE</scope>
    <source>
        <strain evidence="5">PSN293</strain>
    </source>
</reference>
<gene>
    <name evidence="5" type="ORF">QBC37DRAFT_129610</name>
</gene>
<keyword evidence="2" id="KW-0507">mRNA processing</keyword>
<evidence type="ECO:0000313" key="6">
    <source>
        <dbReference type="Proteomes" id="UP001301769"/>
    </source>
</evidence>
<evidence type="ECO:0000259" key="4">
    <source>
        <dbReference type="Pfam" id="PF11935"/>
    </source>
</evidence>
<evidence type="ECO:0000313" key="5">
    <source>
        <dbReference type="EMBL" id="KAK4215285.1"/>
    </source>
</evidence>
<dbReference type="GO" id="GO:0006397">
    <property type="term" value="P:mRNA processing"/>
    <property type="evidence" value="ECO:0007669"/>
    <property type="project" value="UniProtKB-KW"/>
</dbReference>
<dbReference type="EMBL" id="MU858082">
    <property type="protein sequence ID" value="KAK4215285.1"/>
    <property type="molecule type" value="Genomic_DNA"/>
</dbReference>
<dbReference type="PANTHER" id="PTHR15245">
    <property type="entry name" value="SYMPLEKIN-RELATED"/>
    <property type="match status" value="1"/>
</dbReference>
<comment type="caution">
    <text evidence="5">The sequence shown here is derived from an EMBL/GenBank/DDBJ whole genome shotgun (WGS) entry which is preliminary data.</text>
</comment>
<dbReference type="AlphaFoldDB" id="A0AAN6YCD7"/>
<dbReference type="InterPro" id="IPR011989">
    <property type="entry name" value="ARM-like"/>
</dbReference>
<keyword evidence="3" id="KW-0539">Nucleus</keyword>
<evidence type="ECO:0000256" key="1">
    <source>
        <dbReference type="ARBA" id="ARBA00004123"/>
    </source>
</evidence>
<keyword evidence="6" id="KW-1185">Reference proteome</keyword>
<feature type="domain" description="Symplekin/Pta1 N-terminal" evidence="4">
    <location>
        <begin position="96"/>
        <end position="315"/>
    </location>
</feature>
<evidence type="ECO:0000256" key="2">
    <source>
        <dbReference type="ARBA" id="ARBA00022664"/>
    </source>
</evidence>
<dbReference type="InterPro" id="IPR021850">
    <property type="entry name" value="Symplekin/Pta1"/>
</dbReference>
<dbReference type="GO" id="GO:0005847">
    <property type="term" value="C:mRNA cleavage and polyadenylation specificity factor complex"/>
    <property type="evidence" value="ECO:0007669"/>
    <property type="project" value="TreeGrafter"/>
</dbReference>
<sequence length="736" mass="81353">MASSSAPVKPLSVSEQLQQLNAARKIVLENPTYYDRIVKGILPIIGPSSPVELRRWGADFLAESLGTPALSTRDKENLTVSILETLRSLVENPNEDPLVLKASILAAASAYSVVVRWIIHNSYHIESWEHIMAIKSSILRIWDTAVTPVKICCIKFVQRVVLAQTASNGIGPNYNGLDVSLSMIPAGHPVLDPRLLEAEAAGLLDRMLSVLQDNSSDALLVDATLNLLSILIRTRPSTSNRITNVVLNFNPLKLANSPMTPRNKVLIRSMEKTTRMLLLHLLKRDPNNQLTPRIQQHIDRLVRSRAEIFDEANRKRALVEQPQAGQGDAKRQKVDGAVPQLQIPPLAPGPQSLAAVFTLTQNLGLQAFDVTQVPIGFASRISVRTLAGLDQQLLDQAINGIRGRLTTLQTTVVPIQPPVMSAETSPLGVEDDDDDYEPNFYAAEDTEQILNKLDTAPPDIPPEQADEENTLAPLGQFQLPPPPLLDPDTANKIGQVTASRIFGPLTVLEEPPARKQRAGINRLAASTYDRDAWLTLITRLATRSTAGLERNSAVKEEELDQPRVAINNMIREMLYNYILEDWRRRIEIAVAWLCEEWYNDQLTKRSQLSDAPLYYETWALRLVDGFISFATAQDKVLTRFLAEIPELSPALLGRLKSLCGDPTTVQLALTTLLYMVMMRPPVKEIALDTVAAIWLEYEDARPLAAKYLVKFRPGFIEAQKALAEGGNGNGTPAAAT</sequence>
<name>A0AAN6YCD7_9PEZI</name>
<dbReference type="InterPro" id="IPR032460">
    <property type="entry name" value="Symplekin/Pta1_N"/>
</dbReference>
<dbReference type="Proteomes" id="UP001301769">
    <property type="component" value="Unassembled WGS sequence"/>
</dbReference>
<dbReference type="Gene3D" id="1.25.10.10">
    <property type="entry name" value="Leucine-rich Repeat Variant"/>
    <property type="match status" value="1"/>
</dbReference>
<proteinExistence type="predicted"/>
<comment type="subcellular location">
    <subcellularLocation>
        <location evidence="1">Nucleus</location>
    </subcellularLocation>
</comment>
<dbReference type="PANTHER" id="PTHR15245:SF20">
    <property type="entry name" value="SYMPLEKIN"/>
    <property type="match status" value="1"/>
</dbReference>
<protein>
    <recommendedName>
        <fullName evidence="4">Symplekin/Pta1 N-terminal domain-containing protein</fullName>
    </recommendedName>
</protein>
<reference evidence="5" key="2">
    <citation type="submission" date="2023-05" db="EMBL/GenBank/DDBJ databases">
        <authorList>
            <consortium name="Lawrence Berkeley National Laboratory"/>
            <person name="Steindorff A."/>
            <person name="Hensen N."/>
            <person name="Bonometti L."/>
            <person name="Westerberg I."/>
            <person name="Brannstrom I.O."/>
            <person name="Guillou S."/>
            <person name="Cros-Aarteil S."/>
            <person name="Calhoun S."/>
            <person name="Haridas S."/>
            <person name="Kuo A."/>
            <person name="Mondo S."/>
            <person name="Pangilinan J."/>
            <person name="Riley R."/>
            <person name="Labutti K."/>
            <person name="Andreopoulos B."/>
            <person name="Lipzen A."/>
            <person name="Chen C."/>
            <person name="Yanf M."/>
            <person name="Daum C."/>
            <person name="Ng V."/>
            <person name="Clum A."/>
            <person name="Ohm R."/>
            <person name="Martin F."/>
            <person name="Silar P."/>
            <person name="Natvig D."/>
            <person name="Lalanne C."/>
            <person name="Gautier V."/>
            <person name="Ament-Velasquez S.L."/>
            <person name="Kruys A."/>
            <person name="Hutchinson M.I."/>
            <person name="Powell A.J."/>
            <person name="Barry K."/>
            <person name="Miller A.N."/>
            <person name="Grigoriev I.V."/>
            <person name="Debuchy R."/>
            <person name="Gladieux P."/>
            <person name="Thoren M.H."/>
            <person name="Johannesson H."/>
        </authorList>
    </citation>
    <scope>NUCLEOTIDE SEQUENCE</scope>
    <source>
        <strain evidence="5">PSN293</strain>
    </source>
</reference>
<evidence type="ECO:0000256" key="3">
    <source>
        <dbReference type="ARBA" id="ARBA00023242"/>
    </source>
</evidence>